<dbReference type="HOGENOM" id="CLU_1370671_0_0_9"/>
<keyword evidence="2" id="KW-1185">Reference proteome</keyword>
<evidence type="ECO:0000313" key="1">
    <source>
        <dbReference type="EMBL" id="EFW03023.1"/>
    </source>
</evidence>
<name>E7GFX7_9FIRM</name>
<organism evidence="1 2">
    <name type="scientific">Coprobacillus cateniformis</name>
    <dbReference type="NCBI Taxonomy" id="100884"/>
    <lineage>
        <taxon>Bacteria</taxon>
        <taxon>Bacillati</taxon>
        <taxon>Bacillota</taxon>
        <taxon>Erysipelotrichia</taxon>
        <taxon>Erysipelotrichales</taxon>
        <taxon>Coprobacillaceae</taxon>
        <taxon>Coprobacillus</taxon>
    </lineage>
</organism>
<dbReference type="OrthoDB" id="1899980at2"/>
<accession>E7GFX7</accession>
<protein>
    <submittedName>
        <fullName evidence="1">Uncharacterized protein</fullName>
    </submittedName>
</protein>
<dbReference type="RefSeq" id="WP_008790752.1">
    <property type="nucleotide sequence ID" value="NZ_AKCB01000001.1"/>
</dbReference>
<dbReference type="GeneID" id="78230545"/>
<reference evidence="1 2" key="1">
    <citation type="submission" date="2010-12" db="EMBL/GenBank/DDBJ databases">
        <title>The Genome Sequence of Coprobacillus sp. strain 29_1.</title>
        <authorList>
            <consortium name="The Broad Institute Genome Sequencing Platform"/>
            <person name="Earl A."/>
            <person name="Ward D."/>
            <person name="Feldgarden M."/>
            <person name="Gevers D."/>
            <person name="Daigneault M."/>
            <person name="Sibley C.D."/>
            <person name="White A."/>
            <person name="Strauss J."/>
            <person name="Allen-Vercoe E."/>
            <person name="Young S.K."/>
            <person name="Zeng Q."/>
            <person name="Gargeya S."/>
            <person name="Fitzgerald M."/>
            <person name="Haas B."/>
            <person name="Abouelleil A."/>
            <person name="Alvarado L."/>
            <person name="Arachchi H.M."/>
            <person name="Berlin A."/>
            <person name="Brown A."/>
            <person name="Chapman S.B."/>
            <person name="Chen Z."/>
            <person name="Dunbar C."/>
            <person name="Freedman E."/>
            <person name="Gearin G."/>
            <person name="Gellesch M."/>
            <person name="Goldberg J."/>
            <person name="Griggs A."/>
            <person name="Gujja S."/>
            <person name="Heilman E."/>
            <person name="Heiman D."/>
            <person name="Howarth C."/>
            <person name="Larson L."/>
            <person name="Lui A."/>
            <person name="MacDonald P.J.P."/>
            <person name="Mehta T."/>
            <person name="Montmayeur A."/>
            <person name="Murphy C."/>
            <person name="Neiman D."/>
            <person name="Pearson M."/>
            <person name="Priest M."/>
            <person name="Roberts A."/>
            <person name="Saif S."/>
            <person name="Shea T."/>
            <person name="Shenoy N."/>
            <person name="Sisk P."/>
            <person name="Stolte C."/>
            <person name="Sykes S."/>
            <person name="White J."/>
            <person name="Yandava C."/>
            <person name="Nusbaum C."/>
            <person name="Birren B."/>
        </authorList>
    </citation>
    <scope>NUCLEOTIDE SEQUENCE [LARGE SCALE GENOMIC DNA]</scope>
    <source>
        <strain evidence="1 2">29_1</strain>
    </source>
</reference>
<sequence>MDYHVFINSLLEYYQLYERGLKKQANKYIQDYVISLSQWDKDKLRDVLFHFTKELCDEQGYDFCKRGNGRIPYALDVFLRDYLYSECLENKMPQLRWFYELYKNDKFGVNYARNMLEKAYLSEKCDTKTVELFFYMWIEILAWGSHHFPNGCLITKEAMENAVKQCKKIISEKDVNEKFRKQLEYFETLYICYYQFEEDNRTKTFEDYCHQADIEFICNNAYYYNY</sequence>
<dbReference type="AlphaFoldDB" id="E7GFX7"/>
<dbReference type="EMBL" id="ADKX01000052">
    <property type="protein sequence ID" value="EFW03023.1"/>
    <property type="molecule type" value="Genomic_DNA"/>
</dbReference>
<dbReference type="eggNOG" id="ENOG5033X8N">
    <property type="taxonomic scope" value="Bacteria"/>
</dbReference>
<comment type="caution">
    <text evidence="1">The sequence shown here is derived from an EMBL/GenBank/DDBJ whole genome shotgun (WGS) entry which is preliminary data.</text>
</comment>
<gene>
    <name evidence="1" type="ORF">HMPREF9488_03670</name>
</gene>
<proteinExistence type="predicted"/>
<dbReference type="Proteomes" id="UP000003157">
    <property type="component" value="Unassembled WGS sequence"/>
</dbReference>
<evidence type="ECO:0000313" key="2">
    <source>
        <dbReference type="Proteomes" id="UP000003157"/>
    </source>
</evidence>